<dbReference type="CDD" id="cd10845">
    <property type="entry name" value="DSRM_RNAse_III_family"/>
    <property type="match status" value="1"/>
</dbReference>
<evidence type="ECO:0000256" key="6">
    <source>
        <dbReference type="ARBA" id="ARBA00022552"/>
    </source>
</evidence>
<evidence type="ECO:0000256" key="2">
    <source>
        <dbReference type="ARBA" id="ARBA00004496"/>
    </source>
</evidence>
<dbReference type="FunFam" id="3.30.160.20:FF:000003">
    <property type="entry name" value="Ribonuclease 3"/>
    <property type="match status" value="1"/>
</dbReference>
<dbReference type="EMBL" id="PEZV01000004">
    <property type="protein sequence ID" value="PIT97577.1"/>
    <property type="molecule type" value="Genomic_DNA"/>
</dbReference>
<keyword evidence="15" id="KW-0699">rRNA-binding</keyword>
<dbReference type="InterPro" id="IPR011907">
    <property type="entry name" value="RNase_III"/>
</dbReference>
<dbReference type="GO" id="GO:0006364">
    <property type="term" value="P:rRNA processing"/>
    <property type="evidence" value="ECO:0007669"/>
    <property type="project" value="UniProtKB-UniRule"/>
</dbReference>
<evidence type="ECO:0000256" key="3">
    <source>
        <dbReference type="ARBA" id="ARBA00010183"/>
    </source>
</evidence>
<comment type="similarity">
    <text evidence="3">Belongs to the ribonuclease III family.</text>
</comment>
<dbReference type="Proteomes" id="UP000228596">
    <property type="component" value="Unassembled WGS sequence"/>
</dbReference>
<evidence type="ECO:0000256" key="10">
    <source>
        <dbReference type="ARBA" id="ARBA00022723"/>
    </source>
</evidence>
<dbReference type="GO" id="GO:0005737">
    <property type="term" value="C:cytoplasm"/>
    <property type="evidence" value="ECO:0007669"/>
    <property type="project" value="UniProtKB-SubCell"/>
</dbReference>
<evidence type="ECO:0000256" key="15">
    <source>
        <dbReference type="HAMAP-Rule" id="MF_00104"/>
    </source>
</evidence>
<dbReference type="GO" id="GO:0004525">
    <property type="term" value="F:ribonuclease III activity"/>
    <property type="evidence" value="ECO:0007669"/>
    <property type="project" value="UniProtKB-UniRule"/>
</dbReference>
<feature type="active site" evidence="15">
    <location>
        <position position="119"/>
    </location>
</feature>
<dbReference type="GO" id="GO:0003725">
    <property type="term" value="F:double-stranded RNA binding"/>
    <property type="evidence" value="ECO:0007669"/>
    <property type="project" value="TreeGrafter"/>
</dbReference>
<evidence type="ECO:0000256" key="8">
    <source>
        <dbReference type="ARBA" id="ARBA00022694"/>
    </source>
</evidence>
<evidence type="ECO:0000256" key="1">
    <source>
        <dbReference type="ARBA" id="ARBA00000109"/>
    </source>
</evidence>
<dbReference type="PANTHER" id="PTHR11207:SF0">
    <property type="entry name" value="RIBONUCLEASE 3"/>
    <property type="match status" value="1"/>
</dbReference>
<dbReference type="Gene3D" id="3.30.160.20">
    <property type="match status" value="1"/>
</dbReference>
<evidence type="ECO:0000256" key="7">
    <source>
        <dbReference type="ARBA" id="ARBA00022664"/>
    </source>
</evidence>
<organism evidence="18 19">
    <name type="scientific">Candidatus Berkelbacteria bacterium CG10_big_fil_rev_8_21_14_0_10_41_12</name>
    <dbReference type="NCBI Taxonomy" id="1974513"/>
    <lineage>
        <taxon>Bacteria</taxon>
        <taxon>Candidatus Berkelbacteria</taxon>
    </lineage>
</organism>
<dbReference type="PROSITE" id="PS50142">
    <property type="entry name" value="RNASE_3_2"/>
    <property type="match status" value="1"/>
</dbReference>
<name>A0A2M6WXT7_9BACT</name>
<keyword evidence="7 15" id="KW-0507">mRNA processing</keyword>
<comment type="subunit">
    <text evidence="4 15">Homodimer.</text>
</comment>
<dbReference type="HAMAP" id="MF_00104">
    <property type="entry name" value="RNase_III"/>
    <property type="match status" value="1"/>
</dbReference>
<keyword evidence="5 15" id="KW-0963">Cytoplasm</keyword>
<comment type="subcellular location">
    <subcellularLocation>
        <location evidence="2 15">Cytoplasm</location>
    </subcellularLocation>
</comment>
<keyword evidence="12 15" id="KW-0378">Hydrolase</keyword>
<comment type="catalytic activity">
    <reaction evidence="1 15">
        <text>Endonucleolytic cleavage to 5'-phosphomonoester.</text>
        <dbReference type="EC" id="3.1.26.3"/>
    </reaction>
</comment>
<dbReference type="GO" id="GO:0006397">
    <property type="term" value="P:mRNA processing"/>
    <property type="evidence" value="ECO:0007669"/>
    <property type="project" value="UniProtKB-UniRule"/>
</dbReference>
<proteinExistence type="inferred from homology"/>
<evidence type="ECO:0000313" key="18">
    <source>
        <dbReference type="EMBL" id="PIT97577.1"/>
    </source>
</evidence>
<dbReference type="CDD" id="cd00593">
    <property type="entry name" value="RIBOc"/>
    <property type="match status" value="1"/>
</dbReference>
<dbReference type="GO" id="GO:0046872">
    <property type="term" value="F:metal ion binding"/>
    <property type="evidence" value="ECO:0007669"/>
    <property type="project" value="UniProtKB-KW"/>
</dbReference>
<evidence type="ECO:0000259" key="16">
    <source>
        <dbReference type="PROSITE" id="PS50137"/>
    </source>
</evidence>
<dbReference type="SUPFAM" id="SSF69065">
    <property type="entry name" value="RNase III domain-like"/>
    <property type="match status" value="1"/>
</dbReference>
<gene>
    <name evidence="15 18" type="primary">rnc</name>
    <name evidence="18" type="ORF">COT77_00500</name>
</gene>
<evidence type="ECO:0000256" key="9">
    <source>
        <dbReference type="ARBA" id="ARBA00022722"/>
    </source>
</evidence>
<dbReference type="InterPro" id="IPR036389">
    <property type="entry name" value="RNase_III_sf"/>
</dbReference>
<dbReference type="Pfam" id="PF14622">
    <property type="entry name" value="Ribonucleas_3_3"/>
    <property type="match status" value="1"/>
</dbReference>
<keyword evidence="9 15" id="KW-0540">Nuclease</keyword>
<keyword evidence="11 15" id="KW-0255">Endonuclease</keyword>
<evidence type="ECO:0000256" key="11">
    <source>
        <dbReference type="ARBA" id="ARBA00022759"/>
    </source>
</evidence>
<comment type="function">
    <text evidence="15">Digests double-stranded RNA. Involved in the processing of primary rRNA transcript to yield the immediate precursors to the large and small rRNAs (23S and 16S). Processes some mRNAs, and tRNAs when they are encoded in the rRNA operon. Processes pre-crRNA and tracrRNA of type II CRISPR loci if present in the organism.</text>
</comment>
<keyword evidence="10 15" id="KW-0479">Metal-binding</keyword>
<evidence type="ECO:0000259" key="17">
    <source>
        <dbReference type="PROSITE" id="PS50142"/>
    </source>
</evidence>
<feature type="binding site" evidence="15">
    <location>
        <position position="116"/>
    </location>
    <ligand>
        <name>Mg(2+)</name>
        <dbReference type="ChEBI" id="CHEBI:18420"/>
    </ligand>
</feature>
<dbReference type="GO" id="GO:0008033">
    <property type="term" value="P:tRNA processing"/>
    <property type="evidence" value="ECO:0007669"/>
    <property type="project" value="UniProtKB-KW"/>
</dbReference>
<feature type="binding site" evidence="15">
    <location>
        <position position="119"/>
    </location>
    <ligand>
        <name>Mg(2+)</name>
        <dbReference type="ChEBI" id="CHEBI:18420"/>
    </ligand>
</feature>
<feature type="domain" description="DRBM" evidence="16">
    <location>
        <begin position="157"/>
        <end position="226"/>
    </location>
</feature>
<evidence type="ECO:0000256" key="4">
    <source>
        <dbReference type="ARBA" id="ARBA00011738"/>
    </source>
</evidence>
<keyword evidence="8 15" id="KW-0819">tRNA processing</keyword>
<evidence type="ECO:0000256" key="5">
    <source>
        <dbReference type="ARBA" id="ARBA00022490"/>
    </source>
</evidence>
<protein>
    <recommendedName>
        <fullName evidence="15">Ribonuclease 3</fullName>
        <ecNumber evidence="15">3.1.26.3</ecNumber>
    </recommendedName>
    <alternativeName>
        <fullName evidence="15">Ribonuclease III</fullName>
        <shortName evidence="15">RNase III</shortName>
    </alternativeName>
</protein>
<dbReference type="SMART" id="SM00358">
    <property type="entry name" value="DSRM"/>
    <property type="match status" value="1"/>
</dbReference>
<dbReference type="GO" id="GO:0042802">
    <property type="term" value="F:identical protein binding"/>
    <property type="evidence" value="ECO:0007669"/>
    <property type="project" value="UniProtKB-ARBA"/>
</dbReference>
<keyword evidence="14 15" id="KW-0694">RNA-binding</keyword>
<dbReference type="AlphaFoldDB" id="A0A2M6WXT7"/>
<dbReference type="Pfam" id="PF00035">
    <property type="entry name" value="dsrm"/>
    <property type="match status" value="1"/>
</dbReference>
<dbReference type="NCBIfam" id="TIGR02191">
    <property type="entry name" value="RNaseIII"/>
    <property type="match status" value="1"/>
</dbReference>
<dbReference type="Gene3D" id="1.10.1520.10">
    <property type="entry name" value="Ribonuclease III domain"/>
    <property type="match status" value="1"/>
</dbReference>
<keyword evidence="6 15" id="KW-0698">rRNA processing</keyword>
<dbReference type="PROSITE" id="PS00517">
    <property type="entry name" value="RNASE_3_1"/>
    <property type="match status" value="1"/>
</dbReference>
<dbReference type="PROSITE" id="PS50137">
    <property type="entry name" value="DS_RBD"/>
    <property type="match status" value="1"/>
</dbReference>
<feature type="binding site" evidence="15">
    <location>
        <position position="44"/>
    </location>
    <ligand>
        <name>Mg(2+)</name>
        <dbReference type="ChEBI" id="CHEBI:18420"/>
    </ligand>
</feature>
<dbReference type="SUPFAM" id="SSF54768">
    <property type="entry name" value="dsRNA-binding domain-like"/>
    <property type="match status" value="1"/>
</dbReference>
<dbReference type="FunFam" id="1.10.1520.10:FF:000001">
    <property type="entry name" value="Ribonuclease 3"/>
    <property type="match status" value="1"/>
</dbReference>
<dbReference type="GO" id="GO:0019843">
    <property type="term" value="F:rRNA binding"/>
    <property type="evidence" value="ECO:0007669"/>
    <property type="project" value="UniProtKB-KW"/>
</dbReference>
<reference evidence="19" key="1">
    <citation type="submission" date="2017-09" db="EMBL/GenBank/DDBJ databases">
        <title>Depth-based differentiation of microbial function through sediment-hosted aquifers and enrichment of novel symbionts in the deep terrestrial subsurface.</title>
        <authorList>
            <person name="Probst A.J."/>
            <person name="Ladd B."/>
            <person name="Jarett J.K."/>
            <person name="Geller-Mcgrath D.E."/>
            <person name="Sieber C.M.K."/>
            <person name="Emerson J.B."/>
            <person name="Anantharaman K."/>
            <person name="Thomas B.C."/>
            <person name="Malmstrom R."/>
            <person name="Stieglmeier M."/>
            <person name="Klingl A."/>
            <person name="Woyke T."/>
            <person name="Ryan C.M."/>
            <person name="Banfield J.F."/>
        </authorList>
    </citation>
    <scope>NUCLEOTIDE SEQUENCE [LARGE SCALE GENOMIC DNA]</scope>
</reference>
<comment type="caution">
    <text evidence="18">The sequence shown here is derived from an EMBL/GenBank/DDBJ whole genome shotgun (WGS) entry which is preliminary data.</text>
</comment>
<dbReference type="GO" id="GO:0010468">
    <property type="term" value="P:regulation of gene expression"/>
    <property type="evidence" value="ECO:0007669"/>
    <property type="project" value="TreeGrafter"/>
</dbReference>
<keyword evidence="13 15" id="KW-0460">Magnesium</keyword>
<evidence type="ECO:0000313" key="19">
    <source>
        <dbReference type="Proteomes" id="UP000228596"/>
    </source>
</evidence>
<dbReference type="InterPro" id="IPR014720">
    <property type="entry name" value="dsRBD_dom"/>
</dbReference>
<dbReference type="EC" id="3.1.26.3" evidence="15"/>
<dbReference type="InterPro" id="IPR000999">
    <property type="entry name" value="RNase_III_dom"/>
</dbReference>
<evidence type="ECO:0000256" key="14">
    <source>
        <dbReference type="ARBA" id="ARBA00022884"/>
    </source>
</evidence>
<feature type="active site" evidence="15">
    <location>
        <position position="48"/>
    </location>
</feature>
<feature type="domain" description="RNase III" evidence="17">
    <location>
        <begin position="3"/>
        <end position="130"/>
    </location>
</feature>
<sequence length="228" mass="25682">MNLEVTGKHFGYKFKKISLLQEALTHRSYLNEAKSVQSHNERLEFLGDAVLELVVTEYLYSNFDEPEGILTNWRSALVKGKSLSEIANKLDMDKFILKSRGESKSSGKAKEQISANALEALIGAIYIDGGYDKAKAFIHKNVIINLDKIIKNKLYIDSKSYFQEMMQEQSKSTPEYRVISESGPDHNKLFECAVFVNNQKYGRGTGPSKSIAEQYAAQNALEKLPNNS</sequence>
<evidence type="ECO:0000256" key="13">
    <source>
        <dbReference type="ARBA" id="ARBA00022842"/>
    </source>
</evidence>
<dbReference type="PANTHER" id="PTHR11207">
    <property type="entry name" value="RIBONUCLEASE III"/>
    <property type="match status" value="1"/>
</dbReference>
<accession>A0A2M6WXT7</accession>
<evidence type="ECO:0000256" key="12">
    <source>
        <dbReference type="ARBA" id="ARBA00022801"/>
    </source>
</evidence>
<comment type="cofactor">
    <cofactor evidence="15">
        <name>Mg(2+)</name>
        <dbReference type="ChEBI" id="CHEBI:18420"/>
    </cofactor>
</comment>
<dbReference type="SMART" id="SM00535">
    <property type="entry name" value="RIBOc"/>
    <property type="match status" value="1"/>
</dbReference>